<dbReference type="Proteomes" id="UP000054007">
    <property type="component" value="Unassembled WGS sequence"/>
</dbReference>
<proteinExistence type="predicted"/>
<dbReference type="EMBL" id="KN881320">
    <property type="protein sequence ID" value="KIY60724.1"/>
    <property type="molecule type" value="Genomic_DNA"/>
</dbReference>
<reference evidence="1 2" key="1">
    <citation type="journal article" date="2015" name="Fungal Genet. Biol.">
        <title>Evolution of novel wood decay mechanisms in Agaricales revealed by the genome sequences of Fistulina hepatica and Cylindrobasidium torrendii.</title>
        <authorList>
            <person name="Floudas D."/>
            <person name="Held B.W."/>
            <person name="Riley R."/>
            <person name="Nagy L.G."/>
            <person name="Koehler G."/>
            <person name="Ransdell A.S."/>
            <person name="Younus H."/>
            <person name="Chow J."/>
            <person name="Chiniquy J."/>
            <person name="Lipzen A."/>
            <person name="Tritt A."/>
            <person name="Sun H."/>
            <person name="Haridas S."/>
            <person name="LaButti K."/>
            <person name="Ohm R.A."/>
            <person name="Kues U."/>
            <person name="Blanchette R.A."/>
            <person name="Grigoriev I.V."/>
            <person name="Minto R.E."/>
            <person name="Hibbett D.S."/>
        </authorList>
    </citation>
    <scope>NUCLEOTIDE SEQUENCE [LARGE SCALE GENOMIC DNA]</scope>
    <source>
        <strain evidence="1 2">FP15055 ss-10</strain>
    </source>
</reference>
<gene>
    <name evidence="1" type="ORF">CYLTODRAFT_322129</name>
</gene>
<evidence type="ECO:0008006" key="3">
    <source>
        <dbReference type="Google" id="ProtNLM"/>
    </source>
</evidence>
<sequence length="102" mass="11612">TFRLALPKDITKRNVHNAFHSSLLRIHVPNDDRLFPGRLSSEFGFSSEDEPEWRILSIDSHKGAGERAAFEVVWSTGDRTWLSFPEVDGLPALLDYFELLGI</sequence>
<feature type="non-terminal residue" evidence="1">
    <location>
        <position position="1"/>
    </location>
</feature>
<dbReference type="STRING" id="1314674.A0A0D7ASC3"/>
<evidence type="ECO:0000313" key="1">
    <source>
        <dbReference type="EMBL" id="KIY60724.1"/>
    </source>
</evidence>
<keyword evidence="2" id="KW-1185">Reference proteome</keyword>
<organism evidence="1 2">
    <name type="scientific">Cylindrobasidium torrendii FP15055 ss-10</name>
    <dbReference type="NCBI Taxonomy" id="1314674"/>
    <lineage>
        <taxon>Eukaryota</taxon>
        <taxon>Fungi</taxon>
        <taxon>Dikarya</taxon>
        <taxon>Basidiomycota</taxon>
        <taxon>Agaricomycotina</taxon>
        <taxon>Agaricomycetes</taxon>
        <taxon>Agaricomycetidae</taxon>
        <taxon>Agaricales</taxon>
        <taxon>Marasmiineae</taxon>
        <taxon>Physalacriaceae</taxon>
        <taxon>Cylindrobasidium</taxon>
    </lineage>
</organism>
<name>A0A0D7ASC3_9AGAR</name>
<accession>A0A0D7ASC3</accession>
<dbReference type="AlphaFoldDB" id="A0A0D7ASC3"/>
<protein>
    <recommendedName>
        <fullName evidence="3">Chromo domain-containing protein</fullName>
    </recommendedName>
</protein>
<evidence type="ECO:0000313" key="2">
    <source>
        <dbReference type="Proteomes" id="UP000054007"/>
    </source>
</evidence>
<feature type="non-terminal residue" evidence="1">
    <location>
        <position position="102"/>
    </location>
</feature>
<dbReference type="OrthoDB" id="3211671at2759"/>